<dbReference type="FunFam" id="3.90.105.20:FF:000002">
    <property type="entry name" value="Ribosome assembly factor mrt4"/>
    <property type="match status" value="1"/>
</dbReference>
<evidence type="ECO:0000256" key="5">
    <source>
        <dbReference type="RuleBase" id="RU364039"/>
    </source>
</evidence>
<evidence type="ECO:0000256" key="1">
    <source>
        <dbReference type="ARBA" id="ARBA00004046"/>
    </source>
</evidence>
<dbReference type="GO" id="GO:0030687">
    <property type="term" value="C:preribosome, large subunit precursor"/>
    <property type="evidence" value="ECO:0007669"/>
    <property type="project" value="TreeGrafter"/>
</dbReference>
<dbReference type="GO" id="GO:0006364">
    <property type="term" value="P:rRNA processing"/>
    <property type="evidence" value="ECO:0007669"/>
    <property type="project" value="TreeGrafter"/>
</dbReference>
<organism evidence="8 9">
    <name type="scientific">Mycetomoellerius zeteki</name>
    <dbReference type="NCBI Taxonomy" id="64791"/>
    <lineage>
        <taxon>Eukaryota</taxon>
        <taxon>Metazoa</taxon>
        <taxon>Ecdysozoa</taxon>
        <taxon>Arthropoda</taxon>
        <taxon>Hexapoda</taxon>
        <taxon>Insecta</taxon>
        <taxon>Pterygota</taxon>
        <taxon>Neoptera</taxon>
        <taxon>Endopterygota</taxon>
        <taxon>Hymenoptera</taxon>
        <taxon>Apocrita</taxon>
        <taxon>Aculeata</taxon>
        <taxon>Formicoidea</taxon>
        <taxon>Formicidae</taxon>
        <taxon>Myrmicinae</taxon>
        <taxon>Mycetomoellerius</taxon>
    </lineage>
</organism>
<dbReference type="GO" id="GO:0005737">
    <property type="term" value="C:cytoplasm"/>
    <property type="evidence" value="ECO:0007669"/>
    <property type="project" value="UniProtKB-SubCell"/>
</dbReference>
<comment type="subcellular location">
    <subcellularLocation>
        <location evidence="5">Cytoplasm</location>
    </subcellularLocation>
    <subcellularLocation>
        <location evidence="5">Nucleus</location>
        <location evidence="5">Nucleolus</location>
    </subcellularLocation>
</comment>
<dbReference type="Pfam" id="PF00466">
    <property type="entry name" value="Ribosomal_L10"/>
    <property type="match status" value="1"/>
</dbReference>
<dbReference type="GO" id="GO:0000956">
    <property type="term" value="P:nuclear-transcribed mRNA catabolic process"/>
    <property type="evidence" value="ECO:0007669"/>
    <property type="project" value="TreeGrafter"/>
</dbReference>
<dbReference type="InterPro" id="IPR040637">
    <property type="entry name" value="Ribosomal_uL10-like_insert"/>
</dbReference>
<comment type="function">
    <text evidence="1 5">Component of the ribosome assembly machinery. Nuclear paralog of the ribosomal protein P0, it binds pre-60S subunits at an early stage of assembly in the nucleolus, and is replaced by P0 in cytoplasmic pre-60S subunits and mature 80S ribosomes.</text>
</comment>
<feature type="compositionally biased region" description="Basic residues" evidence="6">
    <location>
        <begin position="80"/>
        <end position="97"/>
    </location>
</feature>
<comment type="subunit">
    <text evidence="5">Associates with the pre-60S ribosomal particle.</text>
</comment>
<dbReference type="PANTHER" id="PTHR45841:SF1">
    <property type="entry name" value="MRNA TURNOVER PROTEIN 4 HOMOLOG"/>
    <property type="match status" value="1"/>
</dbReference>
<feature type="compositionally biased region" description="Basic and acidic residues" evidence="6">
    <location>
        <begin position="98"/>
        <end position="109"/>
    </location>
</feature>
<dbReference type="GO" id="GO:0003723">
    <property type="term" value="F:RNA binding"/>
    <property type="evidence" value="ECO:0007669"/>
    <property type="project" value="TreeGrafter"/>
</dbReference>
<dbReference type="Proteomes" id="UP000075809">
    <property type="component" value="Unassembled WGS sequence"/>
</dbReference>
<feature type="compositionally biased region" description="Acidic residues" evidence="6">
    <location>
        <begin position="414"/>
        <end position="428"/>
    </location>
</feature>
<comment type="similarity">
    <text evidence="2 5">Belongs to the universal ribosomal protein uL10 family.</text>
</comment>
<dbReference type="InterPro" id="IPR051742">
    <property type="entry name" value="Ribosome_Assembly_uL10"/>
</dbReference>
<reference evidence="8 9" key="1">
    <citation type="submission" date="2015-09" db="EMBL/GenBank/DDBJ databases">
        <title>Trachymyrmex zeteki WGS genome.</title>
        <authorList>
            <person name="Nygaard S."/>
            <person name="Hu H."/>
            <person name="Boomsma J."/>
            <person name="Zhang G."/>
        </authorList>
    </citation>
    <scope>NUCLEOTIDE SEQUENCE [LARGE SCALE GENOMIC DNA]</scope>
    <source>
        <strain evidence="8">Tzet28-1</strain>
        <tissue evidence="8">Whole body</tissue>
    </source>
</reference>
<accession>A0A151WJS2</accession>
<protein>
    <recommendedName>
        <fullName evidence="5">Ribosome assembly factor mrt4</fullName>
    </recommendedName>
</protein>
<dbReference type="InterPro" id="IPR033867">
    <property type="entry name" value="Mrt4"/>
</dbReference>
<keyword evidence="3 5" id="KW-0963">Cytoplasm</keyword>
<dbReference type="GO" id="GO:0005730">
    <property type="term" value="C:nucleolus"/>
    <property type="evidence" value="ECO:0007669"/>
    <property type="project" value="UniProtKB-SubCell"/>
</dbReference>
<dbReference type="STRING" id="64791.A0A151WJS2"/>
<proteinExistence type="inferred from homology"/>
<dbReference type="GO" id="GO:0000027">
    <property type="term" value="P:ribosomal large subunit assembly"/>
    <property type="evidence" value="ECO:0007669"/>
    <property type="project" value="InterPro"/>
</dbReference>
<dbReference type="InterPro" id="IPR043164">
    <property type="entry name" value="Ribosomal_uL10-like_insert_sf"/>
</dbReference>
<sequence>MARQRARNFVAGRGSNMAAARNETTGTPRTLFLFSSHGVSCVIEVRNARRPSSPVRSPSSGPLRRRRAAWLRGPHGPRCGARRAIRRGRGQRRPRSRRGCDDEGERLPDEADSPSECCKRPGKSGSRRVQQLPFTTFSLNALARLAETAILSGARAPTSGATRRADLKRSFARSRKLDEVNLVLKMPKSKRDKKISLTKTDRKGLVLKQKIMEDVKKCVEEYDRIFLISIQNTRNTKLLDLRAEWKDSKLFFGKLRIIALGLGKSKETEIAEGIHKLANAMKNHSMKGQCGLLFTNRPKQQVIEWTENYEEMEYARSGFVAPETVELPEGPLSQFQHSMEPQLRQLGMPTSLKKGVITLIKPFTVCKKNEVLTPEQAQILKLLGKPLAVFKLLLLGVYTKKQGFKKLTVPDDTKENDEEEMDMENNDT</sequence>
<gene>
    <name evidence="8" type="ORF">ALC60_12820</name>
</gene>
<evidence type="ECO:0000256" key="6">
    <source>
        <dbReference type="SAM" id="MobiDB-lite"/>
    </source>
</evidence>
<evidence type="ECO:0000259" key="7">
    <source>
        <dbReference type="Pfam" id="PF17777"/>
    </source>
</evidence>
<dbReference type="CDD" id="cd05796">
    <property type="entry name" value="Ribosomal_P0_like"/>
    <property type="match status" value="1"/>
</dbReference>
<evidence type="ECO:0000256" key="4">
    <source>
        <dbReference type="ARBA" id="ARBA00023242"/>
    </source>
</evidence>
<dbReference type="InterPro" id="IPR001790">
    <property type="entry name" value="Ribosomal_uL10"/>
</dbReference>
<dbReference type="EMBL" id="KQ983031">
    <property type="protein sequence ID" value="KYQ48108.1"/>
    <property type="molecule type" value="Genomic_DNA"/>
</dbReference>
<keyword evidence="9" id="KW-1185">Reference proteome</keyword>
<evidence type="ECO:0000313" key="8">
    <source>
        <dbReference type="EMBL" id="KYQ48108.1"/>
    </source>
</evidence>
<dbReference type="AlphaFoldDB" id="A0A151WJS2"/>
<dbReference type="Gene3D" id="3.90.105.20">
    <property type="match status" value="1"/>
</dbReference>
<evidence type="ECO:0000313" key="9">
    <source>
        <dbReference type="Proteomes" id="UP000075809"/>
    </source>
</evidence>
<dbReference type="InterPro" id="IPR043141">
    <property type="entry name" value="Ribosomal_uL10-like_sf"/>
</dbReference>
<dbReference type="Gene3D" id="3.30.70.1730">
    <property type="match status" value="1"/>
</dbReference>
<feature type="region of interest" description="Disordered" evidence="6">
    <location>
        <begin position="409"/>
        <end position="428"/>
    </location>
</feature>
<dbReference type="Pfam" id="PF17777">
    <property type="entry name" value="RL10P_insert"/>
    <property type="match status" value="1"/>
</dbReference>
<keyword evidence="4 5" id="KW-0539">Nucleus</keyword>
<keyword evidence="5" id="KW-0690">Ribosome biogenesis</keyword>
<feature type="region of interest" description="Disordered" evidence="6">
    <location>
        <begin position="72"/>
        <end position="128"/>
    </location>
</feature>
<dbReference type="PANTHER" id="PTHR45841">
    <property type="entry name" value="MRNA TURNOVER PROTEIN 4 MRTO4"/>
    <property type="match status" value="1"/>
</dbReference>
<evidence type="ECO:0000256" key="3">
    <source>
        <dbReference type="ARBA" id="ARBA00022490"/>
    </source>
</evidence>
<evidence type="ECO:0000256" key="2">
    <source>
        <dbReference type="ARBA" id="ARBA00008889"/>
    </source>
</evidence>
<feature type="domain" description="Large ribosomal subunit protein uL10-like insertion" evidence="7">
    <location>
        <begin position="315"/>
        <end position="384"/>
    </location>
</feature>
<dbReference type="SUPFAM" id="SSF160369">
    <property type="entry name" value="Ribosomal protein L10-like"/>
    <property type="match status" value="1"/>
</dbReference>
<name>A0A151WJS2_9HYME</name>